<sequence>MITKLSKALAHFHSIHSINSQLYKIAVSIYAVLLISSIKVKAQHIEVGGGAGAMLYKGDILPNIDPRYAKLGGQLFLRHTPGKAVSFKYAVMAGSISGSDEKRNNDPLAQARKRSFTSSMQELSVTMEYNFLDYRSNIKRMPLSPYLFGGLALFHFDPAENKKPTYSLSGISIPFGVGLKYVLYKNWNLNVEFGARKTFTDYLDNLSGTDITNPTQNGNPKNKDMYLYTGISISYTFYKIQCPEFY</sequence>
<evidence type="ECO:0000313" key="3">
    <source>
        <dbReference type="Proteomes" id="UP001241110"/>
    </source>
</evidence>
<reference evidence="2" key="1">
    <citation type="submission" date="2023-05" db="EMBL/GenBank/DDBJ databases">
        <authorList>
            <person name="Zhang X."/>
        </authorList>
    </citation>
    <scope>NUCLEOTIDE SEQUENCE</scope>
    <source>
        <strain evidence="2">YF14B1</strain>
    </source>
</reference>
<dbReference type="EMBL" id="JASJOS010000010">
    <property type="protein sequence ID" value="MDJ1483160.1"/>
    <property type="molecule type" value="Genomic_DNA"/>
</dbReference>
<dbReference type="Gene3D" id="2.40.160.20">
    <property type="match status" value="1"/>
</dbReference>
<organism evidence="2 3">
    <name type="scientific">Xanthocytophaga flava</name>
    <dbReference type="NCBI Taxonomy" id="3048013"/>
    <lineage>
        <taxon>Bacteria</taxon>
        <taxon>Pseudomonadati</taxon>
        <taxon>Bacteroidota</taxon>
        <taxon>Cytophagia</taxon>
        <taxon>Cytophagales</taxon>
        <taxon>Rhodocytophagaceae</taxon>
        <taxon>Xanthocytophaga</taxon>
    </lineage>
</organism>
<comment type="caution">
    <text evidence="2">The sequence shown here is derived from an EMBL/GenBank/DDBJ whole genome shotgun (WGS) entry which is preliminary data.</text>
</comment>
<dbReference type="SUPFAM" id="SSF56925">
    <property type="entry name" value="OMPA-like"/>
    <property type="match status" value="1"/>
</dbReference>
<dbReference type="InterPro" id="IPR045743">
    <property type="entry name" value="DUF6089"/>
</dbReference>
<evidence type="ECO:0000259" key="1">
    <source>
        <dbReference type="Pfam" id="PF19573"/>
    </source>
</evidence>
<dbReference type="AlphaFoldDB" id="A0AAE3QTX8"/>
<protein>
    <submittedName>
        <fullName evidence="2">DUF6089 family protein</fullName>
    </submittedName>
</protein>
<dbReference type="Pfam" id="PF19573">
    <property type="entry name" value="DUF6089"/>
    <property type="match status" value="1"/>
</dbReference>
<evidence type="ECO:0000313" key="2">
    <source>
        <dbReference type="EMBL" id="MDJ1483160.1"/>
    </source>
</evidence>
<dbReference type="RefSeq" id="WP_313982771.1">
    <property type="nucleotide sequence ID" value="NZ_JASJOS010000010.1"/>
</dbReference>
<gene>
    <name evidence="2" type="ORF">QNI16_21865</name>
</gene>
<feature type="domain" description="DUF6089" evidence="1">
    <location>
        <begin position="30"/>
        <end position="242"/>
    </location>
</feature>
<accession>A0AAE3QTX8</accession>
<name>A0AAE3QTX8_9BACT</name>
<dbReference type="Proteomes" id="UP001241110">
    <property type="component" value="Unassembled WGS sequence"/>
</dbReference>
<dbReference type="InterPro" id="IPR011250">
    <property type="entry name" value="OMP/PagP_B-barrel"/>
</dbReference>
<proteinExistence type="predicted"/>